<dbReference type="AlphaFoldDB" id="A0AAW1EVH9"/>
<evidence type="ECO:0000256" key="1">
    <source>
        <dbReference type="SAM" id="MobiDB-lite"/>
    </source>
</evidence>
<comment type="caution">
    <text evidence="2">The sequence shown here is derived from an EMBL/GenBank/DDBJ whole genome shotgun (WGS) entry which is preliminary data.</text>
</comment>
<name>A0AAW1EVH9_ZOAVI</name>
<evidence type="ECO:0000313" key="3">
    <source>
        <dbReference type="Proteomes" id="UP001488805"/>
    </source>
</evidence>
<evidence type="ECO:0000313" key="2">
    <source>
        <dbReference type="EMBL" id="KAK9526247.1"/>
    </source>
</evidence>
<evidence type="ECO:0008006" key="4">
    <source>
        <dbReference type="Google" id="ProtNLM"/>
    </source>
</evidence>
<feature type="region of interest" description="Disordered" evidence="1">
    <location>
        <begin position="38"/>
        <end position="57"/>
    </location>
</feature>
<keyword evidence="3" id="KW-1185">Reference proteome</keyword>
<protein>
    <recommendedName>
        <fullName evidence="4">Secreted protein</fullName>
    </recommendedName>
</protein>
<sequence length="82" mass="8616">MHSAAAALSPSPPVLSLCASLSAGEWCQRVLQRLDTRGRAHGGSSPARADWKASPPRASSWPRFLDGDYVSTGGKPCLLLLA</sequence>
<gene>
    <name evidence="2" type="ORF">VZT92_014956</name>
</gene>
<proteinExistence type="predicted"/>
<dbReference type="Proteomes" id="UP001488805">
    <property type="component" value="Unassembled WGS sequence"/>
</dbReference>
<dbReference type="EMBL" id="JBCEZU010000123">
    <property type="protein sequence ID" value="KAK9526247.1"/>
    <property type="molecule type" value="Genomic_DNA"/>
</dbReference>
<accession>A0AAW1EVH9</accession>
<organism evidence="2 3">
    <name type="scientific">Zoarces viviparus</name>
    <name type="common">Viviparous eelpout</name>
    <name type="synonym">Blennius viviparus</name>
    <dbReference type="NCBI Taxonomy" id="48416"/>
    <lineage>
        <taxon>Eukaryota</taxon>
        <taxon>Metazoa</taxon>
        <taxon>Chordata</taxon>
        <taxon>Craniata</taxon>
        <taxon>Vertebrata</taxon>
        <taxon>Euteleostomi</taxon>
        <taxon>Actinopterygii</taxon>
        <taxon>Neopterygii</taxon>
        <taxon>Teleostei</taxon>
        <taxon>Neoteleostei</taxon>
        <taxon>Acanthomorphata</taxon>
        <taxon>Eupercaria</taxon>
        <taxon>Perciformes</taxon>
        <taxon>Cottioidei</taxon>
        <taxon>Zoarcales</taxon>
        <taxon>Zoarcidae</taxon>
        <taxon>Zoarcinae</taxon>
        <taxon>Zoarces</taxon>
    </lineage>
</organism>
<reference evidence="2 3" key="1">
    <citation type="journal article" date="2024" name="Genome Biol. Evol.">
        <title>Chromosome-level genome assembly of the viviparous eelpout Zoarces viviparus.</title>
        <authorList>
            <person name="Fuhrmann N."/>
            <person name="Brasseur M.V."/>
            <person name="Bakowski C.E."/>
            <person name="Podsiadlowski L."/>
            <person name="Prost S."/>
            <person name="Krehenwinkel H."/>
            <person name="Mayer C."/>
        </authorList>
    </citation>
    <scope>NUCLEOTIDE SEQUENCE [LARGE SCALE GENOMIC DNA]</scope>
    <source>
        <strain evidence="2">NO-MEL_2022_Ind0_liver</strain>
    </source>
</reference>